<dbReference type="AlphaFoldDB" id="A0A922I0T8"/>
<reference evidence="1" key="2">
    <citation type="journal article" date="2022" name="Res Sq">
        <title>Comparative Genomics Reveals Insights into the Divergent Evolution of Astigmatic Mites and Household Pest Adaptations.</title>
        <authorList>
            <person name="Xiong Q."/>
            <person name="Wan A.T.-Y."/>
            <person name="Liu X.-Y."/>
            <person name="Fung C.S.-H."/>
            <person name="Xiao X."/>
            <person name="Malainual N."/>
            <person name="Hou J."/>
            <person name="Wang L."/>
            <person name="Wang M."/>
            <person name="Yang K."/>
            <person name="Cui Y."/>
            <person name="Leung E."/>
            <person name="Nong W."/>
            <person name="Shin S.-K."/>
            <person name="Au S."/>
            <person name="Jeong K.Y."/>
            <person name="Chew F.T."/>
            <person name="Hui J."/>
            <person name="Leung T.F."/>
            <person name="Tungtrongchitr A."/>
            <person name="Zhong N."/>
            <person name="Liu Z."/>
            <person name="Tsui S."/>
        </authorList>
    </citation>
    <scope>NUCLEOTIDE SEQUENCE</scope>
    <source>
        <strain evidence="1">Derf</strain>
        <tissue evidence="1">Whole organism</tissue>
    </source>
</reference>
<organism evidence="1 2">
    <name type="scientific">Dermatophagoides farinae</name>
    <name type="common">American house dust mite</name>
    <dbReference type="NCBI Taxonomy" id="6954"/>
    <lineage>
        <taxon>Eukaryota</taxon>
        <taxon>Metazoa</taxon>
        <taxon>Ecdysozoa</taxon>
        <taxon>Arthropoda</taxon>
        <taxon>Chelicerata</taxon>
        <taxon>Arachnida</taxon>
        <taxon>Acari</taxon>
        <taxon>Acariformes</taxon>
        <taxon>Sarcoptiformes</taxon>
        <taxon>Astigmata</taxon>
        <taxon>Psoroptidia</taxon>
        <taxon>Analgoidea</taxon>
        <taxon>Pyroglyphidae</taxon>
        <taxon>Dermatophagoidinae</taxon>
        <taxon>Dermatophagoides</taxon>
    </lineage>
</organism>
<accession>A0A922I0T8</accession>
<dbReference type="EMBL" id="ASGP02000003">
    <property type="protein sequence ID" value="KAH9516952.1"/>
    <property type="molecule type" value="Genomic_DNA"/>
</dbReference>
<protein>
    <submittedName>
        <fullName evidence="1">Uncharacterized protein</fullName>
    </submittedName>
</protein>
<dbReference type="Proteomes" id="UP000790347">
    <property type="component" value="Unassembled WGS sequence"/>
</dbReference>
<sequence length="94" mass="10495">MSSSKRFTLSMESENNIMCRAFTRSPNVLAVLAPADNAKSSALTIFRDLDLRDHPIRSPISMIHVSSFSASRSLPTQIRMGRKSMRDTLTKPVL</sequence>
<evidence type="ECO:0000313" key="2">
    <source>
        <dbReference type="Proteomes" id="UP000790347"/>
    </source>
</evidence>
<evidence type="ECO:0000313" key="1">
    <source>
        <dbReference type="EMBL" id="KAH9516952.1"/>
    </source>
</evidence>
<reference evidence="1" key="1">
    <citation type="submission" date="2013-05" db="EMBL/GenBank/DDBJ databases">
        <authorList>
            <person name="Yim A.K.Y."/>
            <person name="Chan T.F."/>
            <person name="Ji K.M."/>
            <person name="Liu X.Y."/>
            <person name="Zhou J.W."/>
            <person name="Li R.Q."/>
            <person name="Yang K.Y."/>
            <person name="Li J."/>
            <person name="Li M."/>
            <person name="Law P.T.W."/>
            <person name="Wu Y.L."/>
            <person name="Cai Z.L."/>
            <person name="Qin H."/>
            <person name="Bao Y."/>
            <person name="Leung R.K.K."/>
            <person name="Ng P.K.S."/>
            <person name="Zou J."/>
            <person name="Zhong X.J."/>
            <person name="Ran P.X."/>
            <person name="Zhong N.S."/>
            <person name="Liu Z.G."/>
            <person name="Tsui S.K.W."/>
        </authorList>
    </citation>
    <scope>NUCLEOTIDE SEQUENCE</scope>
    <source>
        <strain evidence="1">Derf</strain>
        <tissue evidence="1">Whole organism</tissue>
    </source>
</reference>
<proteinExistence type="predicted"/>
<gene>
    <name evidence="1" type="ORF">DERF_007657</name>
</gene>
<name>A0A922I0T8_DERFA</name>
<comment type="caution">
    <text evidence="1">The sequence shown here is derived from an EMBL/GenBank/DDBJ whole genome shotgun (WGS) entry which is preliminary data.</text>
</comment>
<keyword evidence="2" id="KW-1185">Reference proteome</keyword>